<organism evidence="3 4">
    <name type="scientific">Oculimacula yallundae</name>
    <dbReference type="NCBI Taxonomy" id="86028"/>
    <lineage>
        <taxon>Eukaryota</taxon>
        <taxon>Fungi</taxon>
        <taxon>Dikarya</taxon>
        <taxon>Ascomycota</taxon>
        <taxon>Pezizomycotina</taxon>
        <taxon>Leotiomycetes</taxon>
        <taxon>Helotiales</taxon>
        <taxon>Ploettnerulaceae</taxon>
        <taxon>Oculimacula</taxon>
    </lineage>
</organism>
<feature type="domain" description="DUF6594" evidence="2">
    <location>
        <begin position="36"/>
        <end position="152"/>
    </location>
</feature>
<keyword evidence="4" id="KW-1185">Reference proteome</keyword>
<protein>
    <recommendedName>
        <fullName evidence="2">DUF6594 domain-containing protein</fullName>
    </recommendedName>
</protein>
<feature type="transmembrane region" description="Helical" evidence="1">
    <location>
        <begin position="140"/>
        <end position="157"/>
    </location>
</feature>
<comment type="caution">
    <text evidence="3">The sequence shown here is derived from an EMBL/GenBank/DDBJ whole genome shotgun (WGS) entry which is preliminary data.</text>
</comment>
<sequence length="159" mass="17224">MKSERASRVMFHDCEESERKVHVASTIPIYGPGLLDQISAEPRRKNSTFVDHTAVVIPTTIEQGSRNVASGEEVKYCSSTLISRLVTTITVIAASIVIDVAVVVLYIVQDEKIKLGLMGLFTRLFAASLAILTDGKRTDIILATAACATVLVVFVSQSQ</sequence>
<keyword evidence="1" id="KW-0812">Transmembrane</keyword>
<accession>A0ABR4BTM9</accession>
<evidence type="ECO:0000256" key="1">
    <source>
        <dbReference type="SAM" id="Phobius"/>
    </source>
</evidence>
<dbReference type="PANTHER" id="PTHR34502:SF4">
    <property type="entry name" value="DUF6594 DOMAIN-CONTAINING PROTEIN"/>
    <property type="match status" value="1"/>
</dbReference>
<evidence type="ECO:0000259" key="2">
    <source>
        <dbReference type="Pfam" id="PF20237"/>
    </source>
</evidence>
<proteinExistence type="predicted"/>
<feature type="transmembrane region" description="Helical" evidence="1">
    <location>
        <begin position="85"/>
        <end position="107"/>
    </location>
</feature>
<dbReference type="PANTHER" id="PTHR34502">
    <property type="entry name" value="DUF6594 DOMAIN-CONTAINING PROTEIN-RELATED"/>
    <property type="match status" value="1"/>
</dbReference>
<evidence type="ECO:0000313" key="3">
    <source>
        <dbReference type="EMBL" id="KAL2061004.1"/>
    </source>
</evidence>
<name>A0ABR4BTM9_9HELO</name>
<reference evidence="3 4" key="1">
    <citation type="journal article" date="2024" name="Commun. Biol.">
        <title>Comparative genomic analysis of thermophilic fungi reveals convergent evolutionary adaptations and gene losses.</title>
        <authorList>
            <person name="Steindorff A.S."/>
            <person name="Aguilar-Pontes M.V."/>
            <person name="Robinson A.J."/>
            <person name="Andreopoulos B."/>
            <person name="LaButti K."/>
            <person name="Kuo A."/>
            <person name="Mondo S."/>
            <person name="Riley R."/>
            <person name="Otillar R."/>
            <person name="Haridas S."/>
            <person name="Lipzen A."/>
            <person name="Grimwood J."/>
            <person name="Schmutz J."/>
            <person name="Clum A."/>
            <person name="Reid I.D."/>
            <person name="Moisan M.C."/>
            <person name="Butler G."/>
            <person name="Nguyen T.T.M."/>
            <person name="Dewar K."/>
            <person name="Conant G."/>
            <person name="Drula E."/>
            <person name="Henrissat B."/>
            <person name="Hansel C."/>
            <person name="Singer S."/>
            <person name="Hutchinson M.I."/>
            <person name="de Vries R.P."/>
            <person name="Natvig D.O."/>
            <person name="Powell A.J."/>
            <person name="Tsang A."/>
            <person name="Grigoriev I.V."/>
        </authorList>
    </citation>
    <scope>NUCLEOTIDE SEQUENCE [LARGE SCALE GENOMIC DNA]</scope>
    <source>
        <strain evidence="3 4">CBS 494.80</strain>
    </source>
</reference>
<dbReference type="InterPro" id="IPR046529">
    <property type="entry name" value="DUF6594"/>
</dbReference>
<keyword evidence="1" id="KW-0472">Membrane</keyword>
<evidence type="ECO:0000313" key="4">
    <source>
        <dbReference type="Proteomes" id="UP001595075"/>
    </source>
</evidence>
<dbReference type="Pfam" id="PF20237">
    <property type="entry name" value="DUF6594"/>
    <property type="match status" value="1"/>
</dbReference>
<dbReference type="Proteomes" id="UP001595075">
    <property type="component" value="Unassembled WGS sequence"/>
</dbReference>
<keyword evidence="1" id="KW-1133">Transmembrane helix</keyword>
<gene>
    <name evidence="3" type="ORF">VTL71DRAFT_9056</name>
</gene>
<dbReference type="EMBL" id="JAZHXI010000020">
    <property type="protein sequence ID" value="KAL2061004.1"/>
    <property type="molecule type" value="Genomic_DNA"/>
</dbReference>